<feature type="compositionally biased region" description="Basic and acidic residues" evidence="1">
    <location>
        <begin position="417"/>
        <end position="430"/>
    </location>
</feature>
<feature type="compositionally biased region" description="Polar residues" evidence="1">
    <location>
        <begin position="357"/>
        <end position="368"/>
    </location>
</feature>
<organism evidence="3 4">
    <name type="scientific">Plasmodium inui San Antonio 1</name>
    <dbReference type="NCBI Taxonomy" id="1237626"/>
    <lineage>
        <taxon>Eukaryota</taxon>
        <taxon>Sar</taxon>
        <taxon>Alveolata</taxon>
        <taxon>Apicomplexa</taxon>
        <taxon>Aconoidasida</taxon>
        <taxon>Haemosporida</taxon>
        <taxon>Plasmodiidae</taxon>
        <taxon>Plasmodium</taxon>
        <taxon>Plasmodium (Plasmodium)</taxon>
    </lineage>
</organism>
<dbReference type="AlphaFoldDB" id="W7A417"/>
<keyword evidence="2" id="KW-1133">Transmembrane helix</keyword>
<evidence type="ECO:0000256" key="1">
    <source>
        <dbReference type="SAM" id="MobiDB-lite"/>
    </source>
</evidence>
<dbReference type="VEuPathDB" id="PlasmoDB:C922_05785"/>
<keyword evidence="4" id="KW-1185">Reference proteome</keyword>
<evidence type="ECO:0000313" key="4">
    <source>
        <dbReference type="Proteomes" id="UP000030640"/>
    </source>
</evidence>
<dbReference type="RefSeq" id="XP_008819578.1">
    <property type="nucleotide sequence ID" value="XM_008821356.1"/>
</dbReference>
<accession>W7A417</accession>
<feature type="compositionally biased region" description="Gly residues" evidence="1">
    <location>
        <begin position="373"/>
        <end position="385"/>
    </location>
</feature>
<dbReference type="EMBL" id="KI965640">
    <property type="protein sequence ID" value="EUD63834.1"/>
    <property type="molecule type" value="Genomic_DNA"/>
</dbReference>
<dbReference type="GeneID" id="20041059"/>
<protein>
    <submittedName>
        <fullName evidence="3">Uncharacterized protein</fullName>
    </submittedName>
</protein>
<feature type="region of interest" description="Disordered" evidence="1">
    <location>
        <begin position="295"/>
        <end position="439"/>
    </location>
</feature>
<name>W7A417_9APIC</name>
<dbReference type="Proteomes" id="UP000030640">
    <property type="component" value="Unassembled WGS sequence"/>
</dbReference>
<reference evidence="3 4" key="1">
    <citation type="submission" date="2013-02" db="EMBL/GenBank/DDBJ databases">
        <title>The Genome Sequence of Plasmodium inui San Antonio 1.</title>
        <authorList>
            <consortium name="The Broad Institute Genome Sequencing Platform"/>
            <consortium name="The Broad Institute Genome Sequencing Center for Infectious Disease"/>
            <person name="Neafsey D."/>
            <person name="Cheeseman I."/>
            <person name="Volkman S."/>
            <person name="Adams J."/>
            <person name="Walker B."/>
            <person name="Young S.K."/>
            <person name="Zeng Q."/>
            <person name="Gargeya S."/>
            <person name="Fitzgerald M."/>
            <person name="Haas B."/>
            <person name="Abouelleil A."/>
            <person name="Alvarado L."/>
            <person name="Arachchi H.M."/>
            <person name="Berlin A.M."/>
            <person name="Chapman S.B."/>
            <person name="Dewar J."/>
            <person name="Goldberg J."/>
            <person name="Griggs A."/>
            <person name="Gujja S."/>
            <person name="Hansen M."/>
            <person name="Howarth C."/>
            <person name="Imamovic A."/>
            <person name="Larimer J."/>
            <person name="McCowan C."/>
            <person name="Murphy C."/>
            <person name="Neiman D."/>
            <person name="Pearson M."/>
            <person name="Priest M."/>
            <person name="Roberts A."/>
            <person name="Saif S."/>
            <person name="Shea T."/>
            <person name="Sisk P."/>
            <person name="Sykes S."/>
            <person name="Wortman J."/>
            <person name="Nusbaum C."/>
            <person name="Birren B."/>
        </authorList>
    </citation>
    <scope>NUCLEOTIDE SEQUENCE [LARGE SCALE GENOMIC DNA]</scope>
    <source>
        <strain evidence="3 4">San Antonio 1</strain>
    </source>
</reference>
<evidence type="ECO:0000256" key="2">
    <source>
        <dbReference type="SAM" id="Phobius"/>
    </source>
</evidence>
<proteinExistence type="predicted"/>
<feature type="compositionally biased region" description="Basic and acidic residues" evidence="1">
    <location>
        <begin position="343"/>
        <end position="356"/>
    </location>
</feature>
<gene>
    <name evidence="3" type="ORF">C922_05785</name>
</gene>
<sequence>MMQKIKWQSLRSQDPDSGYSSGVDRGSRFWFSLSRQGKTPTRNPAGVGQWMETVLEPTDTYQLQKRGFKQGILTRGTTGEDMTWEDVLNDIIKWCLKDAEDKKNDSSEDGLLGCAERRLWRGLMGDWEVRQCNNHATCQKMLFLIGCIVYKLWEGDERLIKTRYQPWSRCEEVLKRLLEEKGTIGLDKREHWKVQQQDKLACAASNSFKNCKMETLSLIVSVGKAIKSLCPSCPLHGLTEIFGDIMQVGPGQKIRCPKRSQGYEFCVVDEKEESEGLELFRNQTSQKAGVSAQLLKDVHDSPPQQVTSTYIEGKQETTKNQNTEQDAEEVREGEPDAGLGSRGEGKGKIEHPKNQEQESLNTQEPVQTDSVPGGSGEGDEVGGGLSMSTVGLPSEDRKTKNLVVGPEGTNLGTKLLGDSRTEASEKERIETPGTGSQEEQGIGATVGIAVGVGLMLISSAYGLFRIFARRGNTGSIKGRGRGRRGIGYRLSHD</sequence>
<keyword evidence="2" id="KW-0812">Transmembrane</keyword>
<feature type="region of interest" description="Disordered" evidence="1">
    <location>
        <begin position="1"/>
        <end position="22"/>
    </location>
</feature>
<evidence type="ECO:0000313" key="3">
    <source>
        <dbReference type="EMBL" id="EUD63834.1"/>
    </source>
</evidence>
<keyword evidence="2" id="KW-0472">Membrane</keyword>
<feature type="transmembrane region" description="Helical" evidence="2">
    <location>
        <begin position="442"/>
        <end position="464"/>
    </location>
</feature>